<dbReference type="EMBL" id="VWEQ01000010">
    <property type="protein sequence ID" value="KAA4752141.1"/>
    <property type="molecule type" value="Genomic_DNA"/>
</dbReference>
<proteinExistence type="predicted"/>
<reference evidence="2" key="2">
    <citation type="submission" date="2022-08" db="EMBL/GenBank/DDBJ databases">
        <title>Genome Sequencing of Bacteroides fragilis Group Isolates with Nanopore Technology.</title>
        <authorList>
            <person name="Tisza M.J."/>
            <person name="Smith D."/>
            <person name="Dekker J.P."/>
        </authorList>
    </citation>
    <scope>NUCLEOTIDE SEQUENCE</scope>
    <source>
        <strain evidence="2">BFG-49</strain>
    </source>
</reference>
<sequence length="74" mass="8529">MAEQHQEDELTKKAMRLVLEDFMAEQKLIDEKFAVMEARQSDGALCRTQVEVQMGIFLGRRAPPEFLQALAYKV</sequence>
<organism evidence="1 3">
    <name type="scientific">Bacteroides fragilis</name>
    <dbReference type="NCBI Taxonomy" id="817"/>
    <lineage>
        <taxon>Bacteria</taxon>
        <taxon>Pseudomonadati</taxon>
        <taxon>Bacteroidota</taxon>
        <taxon>Bacteroidia</taxon>
        <taxon>Bacteroidales</taxon>
        <taxon>Bacteroidaceae</taxon>
        <taxon>Bacteroides</taxon>
    </lineage>
</organism>
<dbReference type="EMBL" id="CP103070">
    <property type="protein sequence ID" value="UVO91845.1"/>
    <property type="molecule type" value="Genomic_DNA"/>
</dbReference>
<gene>
    <name evidence="1" type="ORF">F3B44_12300</name>
    <name evidence="2" type="ORF">NXW39_09830</name>
</gene>
<protein>
    <submittedName>
        <fullName evidence="1">Uncharacterized protein</fullName>
    </submittedName>
</protein>
<evidence type="ECO:0000313" key="1">
    <source>
        <dbReference type="EMBL" id="KAA4752141.1"/>
    </source>
</evidence>
<reference evidence="1 3" key="1">
    <citation type="journal article" date="2019" name="Nat. Med.">
        <title>A library of human gut bacterial isolates paired with longitudinal multiomics data enables mechanistic microbiome research.</title>
        <authorList>
            <person name="Poyet M."/>
            <person name="Groussin M."/>
            <person name="Gibbons S.M."/>
            <person name="Avila-Pacheco J."/>
            <person name="Jiang X."/>
            <person name="Kearney S.M."/>
            <person name="Perrotta A.R."/>
            <person name="Berdy B."/>
            <person name="Zhao S."/>
            <person name="Lieberman T.D."/>
            <person name="Swanson P.K."/>
            <person name="Smith M."/>
            <person name="Roesemann S."/>
            <person name="Alexander J.E."/>
            <person name="Rich S.A."/>
            <person name="Livny J."/>
            <person name="Vlamakis H."/>
            <person name="Clish C."/>
            <person name="Bullock K."/>
            <person name="Deik A."/>
            <person name="Scott J."/>
            <person name="Pierce K.A."/>
            <person name="Xavier R.J."/>
            <person name="Alm E.J."/>
        </authorList>
    </citation>
    <scope>NUCLEOTIDE SEQUENCE [LARGE SCALE GENOMIC DNA]</scope>
    <source>
        <strain evidence="1 3">BIOML-A106</strain>
    </source>
</reference>
<evidence type="ECO:0000313" key="3">
    <source>
        <dbReference type="Proteomes" id="UP000479773"/>
    </source>
</evidence>
<evidence type="ECO:0000313" key="2">
    <source>
        <dbReference type="EMBL" id="UVO91845.1"/>
    </source>
</evidence>
<dbReference type="Proteomes" id="UP001058403">
    <property type="component" value="Chromosome"/>
</dbReference>
<accession>A0A5M5P9X9</accession>
<dbReference type="RefSeq" id="WP_025814731.1">
    <property type="nucleotide sequence ID" value="NZ_CAXYBH010000013.1"/>
</dbReference>
<dbReference type="Proteomes" id="UP000479773">
    <property type="component" value="Unassembled WGS sequence"/>
</dbReference>
<name>A0A5M5P9X9_BACFG</name>
<dbReference type="AlphaFoldDB" id="A0A5M5P9X9"/>